<keyword evidence="5 8" id="KW-0812">Transmembrane</keyword>
<protein>
    <submittedName>
        <fullName evidence="9">Spore germination protein KB</fullName>
    </submittedName>
</protein>
<gene>
    <name evidence="9" type="ORF">SAMN02745134_03000</name>
</gene>
<feature type="transmembrane region" description="Helical" evidence="8">
    <location>
        <begin position="34"/>
        <end position="55"/>
    </location>
</feature>
<evidence type="ECO:0000256" key="7">
    <source>
        <dbReference type="ARBA" id="ARBA00023136"/>
    </source>
</evidence>
<evidence type="ECO:0000256" key="5">
    <source>
        <dbReference type="ARBA" id="ARBA00022692"/>
    </source>
</evidence>
<dbReference type="RefSeq" id="WP_084116835.1">
    <property type="nucleotide sequence ID" value="NZ_FWXH01000015.1"/>
</dbReference>
<feature type="transmembrane region" description="Helical" evidence="8">
    <location>
        <begin position="336"/>
        <end position="356"/>
    </location>
</feature>
<feature type="transmembrane region" description="Helical" evidence="8">
    <location>
        <begin position="110"/>
        <end position="129"/>
    </location>
</feature>
<evidence type="ECO:0000256" key="4">
    <source>
        <dbReference type="ARBA" id="ARBA00022544"/>
    </source>
</evidence>
<keyword evidence="4" id="KW-0309">Germination</keyword>
<dbReference type="GO" id="GO:0009847">
    <property type="term" value="P:spore germination"/>
    <property type="evidence" value="ECO:0007669"/>
    <property type="project" value="InterPro"/>
</dbReference>
<dbReference type="AlphaFoldDB" id="A0A1W1XTX7"/>
<name>A0A1W1XTX7_9CLOT</name>
<dbReference type="Pfam" id="PF03845">
    <property type="entry name" value="Spore_permease"/>
    <property type="match status" value="1"/>
</dbReference>
<keyword evidence="6 8" id="KW-1133">Transmembrane helix</keyword>
<keyword evidence="10" id="KW-1185">Reference proteome</keyword>
<evidence type="ECO:0000256" key="1">
    <source>
        <dbReference type="ARBA" id="ARBA00004141"/>
    </source>
</evidence>
<dbReference type="GO" id="GO:0016020">
    <property type="term" value="C:membrane"/>
    <property type="evidence" value="ECO:0007669"/>
    <property type="project" value="UniProtKB-SubCell"/>
</dbReference>
<sequence>MVKISKHQLFCLLLLFQFGSSSLFVLGIEAKQNAWISIILATVGGALLILIYTELQKLFPENNFVEIIIKLLGKWIGTPLVIIYGLLFIYKSSIILNEFGNVIGMSYLPRTPTFFILVLSIILIIYINIMGLEVIGRSSELLLPIFLLFFIGTYILTIINGRVDLKELFPILEDGIKPVFYAGYPRILNFPYGEELVFLMYWNNVNSQKDVRKTSLIAVAVFGILTSATSIITISVLGPEYLAHVTVPFLTIVKLINIANVLSNLDAIATTIIFIGGLYKIIIFLYGGVLVFSTLFKVKDNKLVIFILNISVLWISYSCIPSYQFNLWLGQNIHPLYINMVLQDINPILLLCIAYVKNAREKMNRNYIMCKDGKNG</sequence>
<feature type="transmembrane region" description="Helical" evidence="8">
    <location>
        <begin position="141"/>
        <end position="159"/>
    </location>
</feature>
<keyword evidence="7 8" id="KW-0472">Membrane</keyword>
<feature type="transmembrane region" description="Helical" evidence="8">
    <location>
        <begin position="67"/>
        <end position="90"/>
    </location>
</feature>
<dbReference type="EMBL" id="FWXH01000015">
    <property type="protein sequence ID" value="SMC26958.1"/>
    <property type="molecule type" value="Genomic_DNA"/>
</dbReference>
<accession>A0A1W1XTX7</accession>
<reference evidence="9 10" key="1">
    <citation type="submission" date="2017-04" db="EMBL/GenBank/DDBJ databases">
        <authorList>
            <person name="Afonso C.L."/>
            <person name="Miller P.J."/>
            <person name="Scott M.A."/>
            <person name="Spackman E."/>
            <person name="Goraichik I."/>
            <person name="Dimitrov K.M."/>
            <person name="Suarez D.L."/>
            <person name="Swayne D.E."/>
        </authorList>
    </citation>
    <scope>NUCLEOTIDE SEQUENCE [LARGE SCALE GENOMIC DNA]</scope>
    <source>
        <strain evidence="9 10">DSM 12555</strain>
    </source>
</reference>
<comment type="subcellular location">
    <subcellularLocation>
        <location evidence="1">Membrane</location>
        <topology evidence="1">Multi-pass membrane protein</topology>
    </subcellularLocation>
</comment>
<dbReference type="OrthoDB" id="1675410at2"/>
<evidence type="ECO:0000256" key="3">
    <source>
        <dbReference type="ARBA" id="ARBA00022448"/>
    </source>
</evidence>
<dbReference type="PANTHER" id="PTHR34975">
    <property type="entry name" value="SPORE GERMINATION PROTEIN A2"/>
    <property type="match status" value="1"/>
</dbReference>
<evidence type="ECO:0000313" key="10">
    <source>
        <dbReference type="Proteomes" id="UP000192468"/>
    </source>
</evidence>
<feature type="transmembrane region" description="Helical" evidence="8">
    <location>
        <begin position="303"/>
        <end position="324"/>
    </location>
</feature>
<evidence type="ECO:0000256" key="2">
    <source>
        <dbReference type="ARBA" id="ARBA00007998"/>
    </source>
</evidence>
<dbReference type="Proteomes" id="UP000192468">
    <property type="component" value="Unassembled WGS sequence"/>
</dbReference>
<comment type="similarity">
    <text evidence="2">Belongs to the amino acid-polyamine-organocation (APC) superfamily. Spore germination protein (SGP) (TC 2.A.3.9) family.</text>
</comment>
<evidence type="ECO:0000313" key="9">
    <source>
        <dbReference type="EMBL" id="SMC26958.1"/>
    </source>
</evidence>
<proteinExistence type="inferred from homology"/>
<keyword evidence="3" id="KW-0813">Transport</keyword>
<organism evidence="9 10">
    <name type="scientific">Clostridium acidisoli DSM 12555</name>
    <dbReference type="NCBI Taxonomy" id="1121291"/>
    <lineage>
        <taxon>Bacteria</taxon>
        <taxon>Bacillati</taxon>
        <taxon>Bacillota</taxon>
        <taxon>Clostridia</taxon>
        <taxon>Eubacteriales</taxon>
        <taxon>Clostridiaceae</taxon>
        <taxon>Clostridium</taxon>
    </lineage>
</organism>
<dbReference type="PANTHER" id="PTHR34975:SF2">
    <property type="entry name" value="SPORE GERMINATION PROTEIN A2"/>
    <property type="match status" value="1"/>
</dbReference>
<feature type="transmembrane region" description="Helical" evidence="8">
    <location>
        <begin position="215"/>
        <end position="234"/>
    </location>
</feature>
<dbReference type="Gene3D" id="1.20.1740.10">
    <property type="entry name" value="Amino acid/polyamine transporter I"/>
    <property type="match status" value="1"/>
</dbReference>
<dbReference type="STRING" id="1121291.SAMN02745134_03000"/>
<feature type="transmembrane region" description="Helical" evidence="8">
    <location>
        <begin position="268"/>
        <end position="296"/>
    </location>
</feature>
<dbReference type="NCBIfam" id="TIGR00912">
    <property type="entry name" value="2A0309"/>
    <property type="match status" value="1"/>
</dbReference>
<evidence type="ECO:0000256" key="6">
    <source>
        <dbReference type="ARBA" id="ARBA00022989"/>
    </source>
</evidence>
<dbReference type="InterPro" id="IPR004761">
    <property type="entry name" value="Spore_GerAB"/>
</dbReference>
<evidence type="ECO:0000256" key="8">
    <source>
        <dbReference type="SAM" id="Phobius"/>
    </source>
</evidence>